<reference evidence="2 3" key="1">
    <citation type="submission" date="2019-11" db="EMBL/GenBank/DDBJ databases">
        <authorList>
            <person name="Zheng R.K."/>
            <person name="Sun C.M."/>
        </authorList>
    </citation>
    <scope>NUCLEOTIDE SEQUENCE [LARGE SCALE GENOMIC DNA]</scope>
    <source>
        <strain evidence="2 3">SRB007</strain>
    </source>
</reference>
<organism evidence="2 3">
    <name type="scientific">Pseudodesulfovibrio cashew</name>
    <dbReference type="NCBI Taxonomy" id="2678688"/>
    <lineage>
        <taxon>Bacteria</taxon>
        <taxon>Pseudomonadati</taxon>
        <taxon>Thermodesulfobacteriota</taxon>
        <taxon>Desulfovibrionia</taxon>
        <taxon>Desulfovibrionales</taxon>
        <taxon>Desulfovibrionaceae</taxon>
    </lineage>
</organism>
<dbReference type="RefSeq" id="WP_158946241.1">
    <property type="nucleotide sequence ID" value="NZ_CP046400.1"/>
</dbReference>
<evidence type="ECO:0000256" key="1">
    <source>
        <dbReference type="SAM" id="Phobius"/>
    </source>
</evidence>
<accession>A0A6I6JD10</accession>
<sequence length="455" mass="51782">MRYKQAVVVIHGIGEQRPLETLRGFVDAILPEPEDSSDRKYRSKPDQMAESFELRCLQAPGSRTRPITDFYEYYWAHHMRNSKLSGVVTWLCSLLIRPIGKVPKGLRPIYFVTYAGLLLAFAILLWGLIDQTGQSLPNRLISLYKTEQLYVSAGILIVQVLISRFMLGYVADAARYLTPSPDNIEERNKIRAEGIKLLRSLHDSGRYCRIIVVGHSLGSVIGYDILRHLWVEKRKPSPPKAIKQPVAKHFDDTVHPIQTATTPITRDEIETFQQEQHKLWREHRDAGIPWLVTDFITLGSPLAHSALLLAKTPAEFLERKQELEYPSCPPMPTEQTHYLEHYTDPHLSLRIPHHGALFASTRWTNLFFPYHSLILGDVIGGALADSLGQGIKDIPVQPSRAGFLRKTLYSHVCYWEPADSEPTEHTDMTSDSLEALRSTLRLESLRSKAPWPDPD</sequence>
<gene>
    <name evidence="2" type="ORF">GM415_02380</name>
</gene>
<keyword evidence="1" id="KW-0812">Transmembrane</keyword>
<feature type="transmembrane region" description="Helical" evidence="1">
    <location>
        <begin position="149"/>
        <end position="167"/>
    </location>
</feature>
<dbReference type="KEGG" id="psel:GM415_02380"/>
<name>A0A6I6JD10_9BACT</name>
<evidence type="ECO:0000313" key="3">
    <source>
        <dbReference type="Proteomes" id="UP000428328"/>
    </source>
</evidence>
<keyword evidence="1" id="KW-0472">Membrane</keyword>
<keyword evidence="1" id="KW-1133">Transmembrane helix</keyword>
<feature type="transmembrane region" description="Helical" evidence="1">
    <location>
        <begin position="109"/>
        <end position="129"/>
    </location>
</feature>
<dbReference type="Proteomes" id="UP000428328">
    <property type="component" value="Chromosome"/>
</dbReference>
<proteinExistence type="predicted"/>
<keyword evidence="3" id="KW-1185">Reference proteome</keyword>
<dbReference type="EMBL" id="CP046400">
    <property type="protein sequence ID" value="QGY39029.1"/>
    <property type="molecule type" value="Genomic_DNA"/>
</dbReference>
<protein>
    <submittedName>
        <fullName evidence="2">Uncharacterized protein</fullName>
    </submittedName>
</protein>
<evidence type="ECO:0000313" key="2">
    <source>
        <dbReference type="EMBL" id="QGY39029.1"/>
    </source>
</evidence>
<dbReference type="AlphaFoldDB" id="A0A6I6JD10"/>